<dbReference type="Proteomes" id="UP000002051">
    <property type="component" value="Chromosome 2"/>
</dbReference>
<dbReference type="CDD" id="cd22744">
    <property type="entry name" value="OTU"/>
    <property type="match status" value="1"/>
</dbReference>
<dbReference type="PANTHER" id="PTHR31569">
    <property type="entry name" value="SWIM-TYPE DOMAIN-CONTAINING PROTEIN"/>
    <property type="match status" value="1"/>
</dbReference>
<name>A0A072V4Y9_MEDTR</name>
<sequence>MVMEAWESVVYCSDEVEYQQKLEVFKEICDDNTNFHDYVHEQWLIPHKERFVEAWTNKCSCHCTIRTTHGLPCACELARYSMMPSAIPLDVVHIFWRRLNFFDDGFNKSSEFSMKPEIDALMRRFDELDMCGKIALKSKVHELVFPTTTSMYPPPNKVNVKDAPKKGKREVCKRQKSTKCDPSWWEYVDAAFESQGSVQKLTPQPSILKFRIQQSQQKLTPRPSLNKVDKPRVMPFMEWLHKEIHHFIDHVLDVGPNGNCGYPAIGALLGRGEDSWPLIRQECLEELQEWREDYPKMFGGEDYVQDMIQSLYVNGYATRDKWMTLPTMGHVIASKYNITLVSLSVDMPIFFSLLEVHFHHHLVS</sequence>
<dbReference type="AlphaFoldDB" id="A0A072V4Y9"/>
<keyword evidence="3" id="KW-1185">Reference proteome</keyword>
<evidence type="ECO:0008006" key="4">
    <source>
        <dbReference type="Google" id="ProtNLM"/>
    </source>
</evidence>
<evidence type="ECO:0000313" key="2">
    <source>
        <dbReference type="EnsemblPlants" id="KEH36852"/>
    </source>
</evidence>
<dbReference type="InterPro" id="IPR052579">
    <property type="entry name" value="Zinc_finger_SWIM"/>
</dbReference>
<dbReference type="PANTHER" id="PTHR31569:SF4">
    <property type="entry name" value="SWIM-TYPE DOMAIN-CONTAINING PROTEIN"/>
    <property type="match status" value="1"/>
</dbReference>
<organism evidence="1 3">
    <name type="scientific">Medicago truncatula</name>
    <name type="common">Barrel medic</name>
    <name type="synonym">Medicago tribuloides</name>
    <dbReference type="NCBI Taxonomy" id="3880"/>
    <lineage>
        <taxon>Eukaryota</taxon>
        <taxon>Viridiplantae</taxon>
        <taxon>Streptophyta</taxon>
        <taxon>Embryophyta</taxon>
        <taxon>Tracheophyta</taxon>
        <taxon>Spermatophyta</taxon>
        <taxon>Magnoliopsida</taxon>
        <taxon>eudicotyledons</taxon>
        <taxon>Gunneridae</taxon>
        <taxon>Pentapetalae</taxon>
        <taxon>rosids</taxon>
        <taxon>fabids</taxon>
        <taxon>Fabales</taxon>
        <taxon>Fabaceae</taxon>
        <taxon>Papilionoideae</taxon>
        <taxon>50 kb inversion clade</taxon>
        <taxon>NPAAA clade</taxon>
        <taxon>Hologalegina</taxon>
        <taxon>IRL clade</taxon>
        <taxon>Trifolieae</taxon>
        <taxon>Medicago</taxon>
    </lineage>
</organism>
<dbReference type="EnsemblPlants" id="KEH36852">
    <property type="protein sequence ID" value="KEH36852"/>
    <property type="gene ID" value="MTR_2g023140"/>
</dbReference>
<proteinExistence type="predicted"/>
<evidence type="ECO:0000313" key="3">
    <source>
        <dbReference type="Proteomes" id="UP000002051"/>
    </source>
</evidence>
<evidence type="ECO:0000313" key="1">
    <source>
        <dbReference type="EMBL" id="KEH36852.1"/>
    </source>
</evidence>
<reference evidence="2" key="3">
    <citation type="submission" date="2015-04" db="UniProtKB">
        <authorList>
            <consortium name="EnsemblPlants"/>
        </authorList>
    </citation>
    <scope>IDENTIFICATION</scope>
    <source>
        <strain evidence="2">cv. Jemalong A17</strain>
    </source>
</reference>
<protein>
    <recommendedName>
        <fullName evidence="4">Protein FAR1-RELATED SEQUENCE</fullName>
    </recommendedName>
</protein>
<dbReference type="HOGENOM" id="CLU_042722_0_0_1"/>
<dbReference type="EMBL" id="CM001218">
    <property type="protein sequence ID" value="KEH36852.1"/>
    <property type="molecule type" value="Genomic_DNA"/>
</dbReference>
<reference evidence="1 3" key="2">
    <citation type="journal article" date="2014" name="BMC Genomics">
        <title>An improved genome release (version Mt4.0) for the model legume Medicago truncatula.</title>
        <authorList>
            <person name="Tang H."/>
            <person name="Krishnakumar V."/>
            <person name="Bidwell S."/>
            <person name="Rosen B."/>
            <person name="Chan A."/>
            <person name="Zhou S."/>
            <person name="Gentzbittel L."/>
            <person name="Childs K.L."/>
            <person name="Yandell M."/>
            <person name="Gundlach H."/>
            <person name="Mayer K.F."/>
            <person name="Schwartz D.C."/>
            <person name="Town C.D."/>
        </authorList>
    </citation>
    <scope>GENOME REANNOTATION</scope>
    <source>
        <strain evidence="1">A17</strain>
        <strain evidence="2 3">cv. Jemalong A17</strain>
    </source>
</reference>
<reference evidence="1 3" key="1">
    <citation type="journal article" date="2011" name="Nature">
        <title>The Medicago genome provides insight into the evolution of rhizobial symbioses.</title>
        <authorList>
            <person name="Young N.D."/>
            <person name="Debelle F."/>
            <person name="Oldroyd G.E."/>
            <person name="Geurts R."/>
            <person name="Cannon S.B."/>
            <person name="Udvardi M.K."/>
            <person name="Benedito V.A."/>
            <person name="Mayer K.F."/>
            <person name="Gouzy J."/>
            <person name="Schoof H."/>
            <person name="Van de Peer Y."/>
            <person name="Proost S."/>
            <person name="Cook D.R."/>
            <person name="Meyers B.C."/>
            <person name="Spannagl M."/>
            <person name="Cheung F."/>
            <person name="De Mita S."/>
            <person name="Krishnakumar V."/>
            <person name="Gundlach H."/>
            <person name="Zhou S."/>
            <person name="Mudge J."/>
            <person name="Bharti A.K."/>
            <person name="Murray J.D."/>
            <person name="Naoumkina M.A."/>
            <person name="Rosen B."/>
            <person name="Silverstein K.A."/>
            <person name="Tang H."/>
            <person name="Rombauts S."/>
            <person name="Zhao P.X."/>
            <person name="Zhou P."/>
            <person name="Barbe V."/>
            <person name="Bardou P."/>
            <person name="Bechner M."/>
            <person name="Bellec A."/>
            <person name="Berger A."/>
            <person name="Berges H."/>
            <person name="Bidwell S."/>
            <person name="Bisseling T."/>
            <person name="Choisne N."/>
            <person name="Couloux A."/>
            <person name="Denny R."/>
            <person name="Deshpande S."/>
            <person name="Dai X."/>
            <person name="Doyle J.J."/>
            <person name="Dudez A.M."/>
            <person name="Farmer A.D."/>
            <person name="Fouteau S."/>
            <person name="Franken C."/>
            <person name="Gibelin C."/>
            <person name="Gish J."/>
            <person name="Goldstein S."/>
            <person name="Gonzalez A.J."/>
            <person name="Green P.J."/>
            <person name="Hallab A."/>
            <person name="Hartog M."/>
            <person name="Hua A."/>
            <person name="Humphray S.J."/>
            <person name="Jeong D.H."/>
            <person name="Jing Y."/>
            <person name="Jocker A."/>
            <person name="Kenton S.M."/>
            <person name="Kim D.J."/>
            <person name="Klee K."/>
            <person name="Lai H."/>
            <person name="Lang C."/>
            <person name="Lin S."/>
            <person name="Macmil S.L."/>
            <person name="Magdelenat G."/>
            <person name="Matthews L."/>
            <person name="McCorrison J."/>
            <person name="Monaghan E.L."/>
            <person name="Mun J.H."/>
            <person name="Najar F.Z."/>
            <person name="Nicholson C."/>
            <person name="Noirot C."/>
            <person name="O'Bleness M."/>
            <person name="Paule C.R."/>
            <person name="Poulain J."/>
            <person name="Prion F."/>
            <person name="Qin B."/>
            <person name="Qu C."/>
            <person name="Retzel E.F."/>
            <person name="Riddle C."/>
            <person name="Sallet E."/>
            <person name="Samain S."/>
            <person name="Samson N."/>
            <person name="Sanders I."/>
            <person name="Saurat O."/>
            <person name="Scarpelli C."/>
            <person name="Schiex T."/>
            <person name="Segurens B."/>
            <person name="Severin A.J."/>
            <person name="Sherrier D.J."/>
            <person name="Shi R."/>
            <person name="Sims S."/>
            <person name="Singer S.R."/>
            <person name="Sinharoy S."/>
            <person name="Sterck L."/>
            <person name="Viollet A."/>
            <person name="Wang B.B."/>
            <person name="Wang K."/>
            <person name="Wang M."/>
            <person name="Wang X."/>
            <person name="Warfsmann J."/>
            <person name="Weissenbach J."/>
            <person name="White D.D."/>
            <person name="White J.D."/>
            <person name="Wiley G.B."/>
            <person name="Wincker P."/>
            <person name="Xing Y."/>
            <person name="Yang L."/>
            <person name="Yao Z."/>
            <person name="Ying F."/>
            <person name="Zhai J."/>
            <person name="Zhou L."/>
            <person name="Zuber A."/>
            <person name="Denarie J."/>
            <person name="Dixon R.A."/>
            <person name="May G.D."/>
            <person name="Schwartz D.C."/>
            <person name="Rogers J."/>
            <person name="Quetier F."/>
            <person name="Town C.D."/>
            <person name="Roe B.A."/>
        </authorList>
    </citation>
    <scope>NUCLEOTIDE SEQUENCE [LARGE SCALE GENOMIC DNA]</scope>
    <source>
        <strain evidence="1">A17</strain>
        <strain evidence="2 3">cv. Jemalong A17</strain>
    </source>
</reference>
<accession>A0A072V4Y9</accession>
<gene>
    <name evidence="1" type="ordered locus">MTR_2g023140</name>
</gene>